<dbReference type="InterPro" id="IPR036163">
    <property type="entry name" value="HMA_dom_sf"/>
</dbReference>
<evidence type="ECO:0000313" key="3">
    <source>
        <dbReference type="Proteomes" id="UP001054889"/>
    </source>
</evidence>
<name>A0AAV5E999_ELECO</name>
<organism evidence="2 3">
    <name type="scientific">Eleusine coracana subsp. coracana</name>
    <dbReference type="NCBI Taxonomy" id="191504"/>
    <lineage>
        <taxon>Eukaryota</taxon>
        <taxon>Viridiplantae</taxon>
        <taxon>Streptophyta</taxon>
        <taxon>Embryophyta</taxon>
        <taxon>Tracheophyta</taxon>
        <taxon>Spermatophyta</taxon>
        <taxon>Magnoliopsida</taxon>
        <taxon>Liliopsida</taxon>
        <taxon>Poales</taxon>
        <taxon>Poaceae</taxon>
        <taxon>PACMAD clade</taxon>
        <taxon>Chloridoideae</taxon>
        <taxon>Cynodonteae</taxon>
        <taxon>Eleusininae</taxon>
        <taxon>Eleusine</taxon>
    </lineage>
</organism>
<sequence length="71" mass="7282">MAHLQLAALAGDGDMEEVALLGSYDEEAGPGPAEEEEWEAGMRRLQVRVTGMTCSACSSAVEAALSARGGA</sequence>
<reference evidence="2" key="2">
    <citation type="submission" date="2021-12" db="EMBL/GenBank/DDBJ databases">
        <title>Resequencing data analysis of finger millet.</title>
        <authorList>
            <person name="Hatakeyama M."/>
            <person name="Aluri S."/>
            <person name="Balachadran M.T."/>
            <person name="Sivarajan S.R."/>
            <person name="Poveda L."/>
            <person name="Shimizu-Inatsugi R."/>
            <person name="Schlapbach R."/>
            <person name="Sreeman S.M."/>
            <person name="Shimizu K.K."/>
        </authorList>
    </citation>
    <scope>NUCLEOTIDE SEQUENCE</scope>
</reference>
<evidence type="ECO:0000313" key="2">
    <source>
        <dbReference type="EMBL" id="GJN19106.1"/>
    </source>
</evidence>
<gene>
    <name evidence="2" type="primary">gb06344</name>
    <name evidence="2" type="ORF">PR202_gb06344</name>
</gene>
<dbReference type="EMBL" id="BQKI01000074">
    <property type="protein sequence ID" value="GJN19106.1"/>
    <property type="molecule type" value="Genomic_DNA"/>
</dbReference>
<dbReference type="SUPFAM" id="SSF55008">
    <property type="entry name" value="HMA, heavy metal-associated domain"/>
    <property type="match status" value="1"/>
</dbReference>
<dbReference type="Proteomes" id="UP001054889">
    <property type="component" value="Unassembled WGS sequence"/>
</dbReference>
<comment type="caution">
    <text evidence="2">The sequence shown here is derived from an EMBL/GenBank/DDBJ whole genome shotgun (WGS) entry which is preliminary data.</text>
</comment>
<dbReference type="GO" id="GO:0046872">
    <property type="term" value="F:metal ion binding"/>
    <property type="evidence" value="ECO:0007669"/>
    <property type="project" value="InterPro"/>
</dbReference>
<dbReference type="InterPro" id="IPR006121">
    <property type="entry name" value="HMA_dom"/>
</dbReference>
<dbReference type="Gene3D" id="3.30.70.100">
    <property type="match status" value="1"/>
</dbReference>
<accession>A0AAV5E999</accession>
<dbReference type="AlphaFoldDB" id="A0AAV5E999"/>
<evidence type="ECO:0000259" key="1">
    <source>
        <dbReference type="PROSITE" id="PS50846"/>
    </source>
</evidence>
<feature type="domain" description="HMA" evidence="1">
    <location>
        <begin position="43"/>
        <end position="71"/>
    </location>
</feature>
<protein>
    <recommendedName>
        <fullName evidence="1">HMA domain-containing protein</fullName>
    </recommendedName>
</protein>
<reference evidence="2" key="1">
    <citation type="journal article" date="2018" name="DNA Res.">
        <title>Multiple hybrid de novo genome assembly of finger millet, an orphan allotetraploid crop.</title>
        <authorList>
            <person name="Hatakeyama M."/>
            <person name="Aluri S."/>
            <person name="Balachadran M.T."/>
            <person name="Sivarajan S.R."/>
            <person name="Patrignani A."/>
            <person name="Gruter S."/>
            <person name="Poveda L."/>
            <person name="Shimizu-Inatsugi R."/>
            <person name="Baeten J."/>
            <person name="Francoijs K.J."/>
            <person name="Nataraja K.N."/>
            <person name="Reddy Y.A.N."/>
            <person name="Phadnis S."/>
            <person name="Ravikumar R.L."/>
            <person name="Schlapbach R."/>
            <person name="Sreeman S.M."/>
            <person name="Shimizu K.K."/>
        </authorList>
    </citation>
    <scope>NUCLEOTIDE SEQUENCE</scope>
</reference>
<keyword evidence="3" id="KW-1185">Reference proteome</keyword>
<dbReference type="CDD" id="cd00371">
    <property type="entry name" value="HMA"/>
    <property type="match status" value="1"/>
</dbReference>
<dbReference type="PROSITE" id="PS50846">
    <property type="entry name" value="HMA_2"/>
    <property type="match status" value="1"/>
</dbReference>
<proteinExistence type="predicted"/>